<feature type="domain" description="FAD-binding FR-type" evidence="1">
    <location>
        <begin position="352"/>
        <end position="474"/>
    </location>
</feature>
<dbReference type="PROSITE" id="PS51384">
    <property type="entry name" value="FAD_FR"/>
    <property type="match status" value="1"/>
</dbReference>
<dbReference type="Proteomes" id="UP000054567">
    <property type="component" value="Unassembled WGS sequence"/>
</dbReference>
<dbReference type="OrthoDB" id="436496at2759"/>
<reference evidence="2 3" key="1">
    <citation type="submission" date="2007-06" db="EMBL/GenBank/DDBJ databases">
        <title>The Genome Sequence of Coccidioides posadasii RMSCC_3488.</title>
        <authorList>
            <consortium name="Coccidioides Genome Resources Consortium"/>
            <consortium name="The Broad Institute Genome Sequencing Platform"/>
            <person name="Henn M.R."/>
            <person name="Sykes S."/>
            <person name="Young S."/>
            <person name="Jaffe D."/>
            <person name="Berlin A."/>
            <person name="Alvarez P."/>
            <person name="Butler J."/>
            <person name="Gnerre S."/>
            <person name="Grabherr M."/>
            <person name="Mauceli E."/>
            <person name="Brockman W."/>
            <person name="Kodira C."/>
            <person name="Alvarado L."/>
            <person name="Zeng Q."/>
            <person name="Crawford M."/>
            <person name="Antoine C."/>
            <person name="Devon K."/>
            <person name="Galgiani J."/>
            <person name="Orsborn K."/>
            <person name="Lewis M.L."/>
            <person name="Nusbaum C."/>
            <person name="Galagan J."/>
            <person name="Birren B."/>
        </authorList>
    </citation>
    <scope>NUCLEOTIDE SEQUENCE [LARGE SCALE GENOMIC DNA]</scope>
    <source>
        <strain evidence="2 3">RMSCC 3488</strain>
    </source>
</reference>
<dbReference type="AlphaFoldDB" id="A0A0J6F4Y9"/>
<dbReference type="Gene3D" id="2.40.30.10">
    <property type="entry name" value="Translation factors"/>
    <property type="match status" value="1"/>
</dbReference>
<reference evidence="3" key="2">
    <citation type="journal article" date="2009" name="Genome Res.">
        <title>Comparative genomic analyses of the human fungal pathogens Coccidioides and their relatives.</title>
        <authorList>
            <person name="Sharpton T.J."/>
            <person name="Stajich J.E."/>
            <person name="Rounsley S.D."/>
            <person name="Gardner M.J."/>
            <person name="Wortman J.R."/>
            <person name="Jordar V.S."/>
            <person name="Maiti R."/>
            <person name="Kodira C.D."/>
            <person name="Neafsey D.E."/>
            <person name="Zeng Q."/>
            <person name="Hung C.-Y."/>
            <person name="McMahan C."/>
            <person name="Muszewska A."/>
            <person name="Grynberg M."/>
            <person name="Mandel M.A."/>
            <person name="Kellner E.M."/>
            <person name="Barker B.M."/>
            <person name="Galgiani J.N."/>
            <person name="Orbach M.J."/>
            <person name="Kirkland T.N."/>
            <person name="Cole G.T."/>
            <person name="Henn M.R."/>
            <person name="Birren B.W."/>
            <person name="Taylor J.W."/>
        </authorList>
    </citation>
    <scope>NUCLEOTIDE SEQUENCE [LARGE SCALE GENOMIC DNA]</scope>
    <source>
        <strain evidence="3">RMSCC 3488</strain>
    </source>
</reference>
<name>A0A0J6F4Y9_COCPO</name>
<dbReference type="Gene3D" id="3.40.50.80">
    <property type="entry name" value="Nucleotide-binding domain of ferredoxin-NADP reductase (FNR) module"/>
    <property type="match status" value="1"/>
</dbReference>
<dbReference type="GO" id="GO:0016491">
    <property type="term" value="F:oxidoreductase activity"/>
    <property type="evidence" value="ECO:0007669"/>
    <property type="project" value="InterPro"/>
</dbReference>
<dbReference type="EMBL" id="DS268109">
    <property type="protein sequence ID" value="KMM65208.1"/>
    <property type="molecule type" value="Genomic_DNA"/>
</dbReference>
<sequence>MAAFLLAESASWHEGEEKMHKLMRVPYEDNPTVLNLRPGGGYFVQTSPLMAIGTLDKEGRPWTTVLGGDPGFAGEIAPSIIAARNTVDFKYNPVLEALVDGKNDGEIVKFEDSGRLMAALPIDLENRRRVKLMGRMIAACVSKGDSDRNKSEHTGMAQLVFKVTASLGNCPKYINKKHIVPAQPEPTLISNSPQLPQGAIDLLNRADTLFLSTTHRQESMDTNIRGGPRGFVRILSNEPSGAVLVYPEYSGNRLYQSLGNLQTTPCAGFVFPDFETGNVLYATGDTEIFVGKDAATLLPRSNLVVKIKLTAARYVKNGLPFRGISGDPSPYNPSMRYLPIERVTPGTQIPEEKEVPARLIKKEVITPTIYRFRFQIMNPSIVGKWDPGQYATLSFKDELDMGYSHMQDDDPTSINDDYIRTFTVSSHPGRNLSQDEFEITMRKKGRVTNHLFRANERSGMEVSLRGFDGSFRFESSGAANRILPCIAGGIGITPIIALLHTIDISRIHLYWSVAVRDIGIVHDTFEQFPELPNSTVLFLTGLQGVEAMLGEADKGMLESVAKSNARIEHRRLDVKDLVLDGTEEWYLCGSPRLRKSVTDWLRGKRVICEDFDY</sequence>
<dbReference type="CDD" id="cd06197">
    <property type="entry name" value="FNR_like_2"/>
    <property type="match status" value="1"/>
</dbReference>
<protein>
    <submittedName>
        <fullName evidence="2">Pyridoxamine 5'-phosphate oxidase family protein</fullName>
    </submittedName>
</protein>
<dbReference type="PANTHER" id="PTHR42815">
    <property type="entry name" value="FAD-BINDING, PUTATIVE (AFU_ORTHOLOGUE AFUA_6G07600)-RELATED"/>
    <property type="match status" value="1"/>
</dbReference>
<evidence type="ECO:0000259" key="1">
    <source>
        <dbReference type="PROSITE" id="PS51384"/>
    </source>
</evidence>
<dbReference type="InterPro" id="IPR039261">
    <property type="entry name" value="FNR_nucleotide-bd"/>
</dbReference>
<accession>A0A0J6F4Y9</accession>
<evidence type="ECO:0000313" key="2">
    <source>
        <dbReference type="EMBL" id="KMM65208.1"/>
    </source>
</evidence>
<dbReference type="PANTHER" id="PTHR42815:SF2">
    <property type="entry name" value="FAD-BINDING, PUTATIVE (AFU_ORTHOLOGUE AFUA_6G07600)-RELATED"/>
    <property type="match status" value="1"/>
</dbReference>
<dbReference type="Gene3D" id="2.30.110.10">
    <property type="entry name" value="Electron Transport, Fmn-binding Protein, Chain A"/>
    <property type="match status" value="1"/>
</dbReference>
<proteinExistence type="predicted"/>
<organism evidence="2 3">
    <name type="scientific">Coccidioides posadasii RMSCC 3488</name>
    <dbReference type="NCBI Taxonomy" id="454284"/>
    <lineage>
        <taxon>Eukaryota</taxon>
        <taxon>Fungi</taxon>
        <taxon>Dikarya</taxon>
        <taxon>Ascomycota</taxon>
        <taxon>Pezizomycotina</taxon>
        <taxon>Eurotiomycetes</taxon>
        <taxon>Eurotiomycetidae</taxon>
        <taxon>Onygenales</taxon>
        <taxon>Onygenaceae</taxon>
        <taxon>Coccidioides</taxon>
    </lineage>
</organism>
<dbReference type="SUPFAM" id="SSF52343">
    <property type="entry name" value="Ferredoxin reductase-like, C-terminal NADP-linked domain"/>
    <property type="match status" value="1"/>
</dbReference>
<evidence type="ECO:0000313" key="3">
    <source>
        <dbReference type="Proteomes" id="UP000054567"/>
    </source>
</evidence>
<dbReference type="SUPFAM" id="SSF63380">
    <property type="entry name" value="Riboflavin synthase domain-like"/>
    <property type="match status" value="1"/>
</dbReference>
<dbReference type="InterPro" id="IPR017938">
    <property type="entry name" value="Riboflavin_synthase-like_b-brl"/>
</dbReference>
<reference evidence="3" key="3">
    <citation type="journal article" date="2010" name="Genome Res.">
        <title>Population genomic sequencing of Coccidioides fungi reveals recent hybridization and transposon control.</title>
        <authorList>
            <person name="Neafsey D.E."/>
            <person name="Barker B.M."/>
            <person name="Sharpton T.J."/>
            <person name="Stajich J.E."/>
            <person name="Park D.J."/>
            <person name="Whiston E."/>
            <person name="Hung C.-Y."/>
            <person name="McMahan C."/>
            <person name="White J."/>
            <person name="Sykes S."/>
            <person name="Heiman D."/>
            <person name="Young S."/>
            <person name="Zeng Q."/>
            <person name="Abouelleil A."/>
            <person name="Aftuck L."/>
            <person name="Bessette D."/>
            <person name="Brown A."/>
            <person name="FitzGerald M."/>
            <person name="Lui A."/>
            <person name="Macdonald J.P."/>
            <person name="Priest M."/>
            <person name="Orbach M.J."/>
            <person name="Galgiani J.N."/>
            <person name="Kirkland T.N."/>
            <person name="Cole G.T."/>
            <person name="Birren B.W."/>
            <person name="Henn M.R."/>
            <person name="Taylor J.W."/>
            <person name="Rounsley S.D."/>
        </authorList>
    </citation>
    <scope>NUCLEOTIDE SEQUENCE [LARGE SCALE GENOMIC DNA]</scope>
    <source>
        <strain evidence="3">RMSCC 3488</strain>
    </source>
</reference>
<dbReference type="VEuPathDB" id="FungiDB:CPAG_01560"/>
<gene>
    <name evidence="2" type="ORF">CPAG_01560</name>
</gene>
<dbReference type="InterPro" id="IPR012349">
    <property type="entry name" value="Split_barrel_FMN-bd"/>
</dbReference>
<dbReference type="InterPro" id="IPR017927">
    <property type="entry name" value="FAD-bd_FR_type"/>
</dbReference>